<comment type="subcellular location">
    <subcellularLocation>
        <location evidence="1">Cytoplasm</location>
        <location evidence="1">Cytoskeleton</location>
        <location evidence="1">Cilium axoneme</location>
    </subcellularLocation>
</comment>
<gene>
    <name evidence="2" type="ORF">DUNSADRAFT_10523</name>
</gene>
<reference evidence="2" key="1">
    <citation type="submission" date="2017-08" db="EMBL/GenBank/DDBJ databases">
        <authorList>
            <person name="Polle J.E."/>
            <person name="Barry K."/>
            <person name="Cushman J."/>
            <person name="Schmutz J."/>
            <person name="Tran D."/>
            <person name="Hathwaick L.T."/>
            <person name="Yim W.C."/>
            <person name="Jenkins J."/>
            <person name="Mckie-Krisberg Z.M."/>
            <person name="Prochnik S."/>
            <person name="Lindquist E."/>
            <person name="Dockter R.B."/>
            <person name="Adam C."/>
            <person name="Molina H."/>
            <person name="Bunkerborg J."/>
            <person name="Jin E."/>
            <person name="Buchheim M."/>
            <person name="Magnuson J."/>
        </authorList>
    </citation>
    <scope>NUCLEOTIDE SEQUENCE</scope>
    <source>
        <strain evidence="2">CCAP 19/18</strain>
    </source>
</reference>
<keyword evidence="3" id="KW-1185">Reference proteome</keyword>
<dbReference type="EMBL" id="MU069822">
    <property type="protein sequence ID" value="KAF5833241.1"/>
    <property type="molecule type" value="Genomic_DNA"/>
</dbReference>
<evidence type="ECO:0000313" key="2">
    <source>
        <dbReference type="EMBL" id="KAF5833241.1"/>
    </source>
</evidence>
<organism evidence="2 3">
    <name type="scientific">Dunaliella salina</name>
    <name type="common">Green alga</name>
    <name type="synonym">Protococcus salinus</name>
    <dbReference type="NCBI Taxonomy" id="3046"/>
    <lineage>
        <taxon>Eukaryota</taxon>
        <taxon>Viridiplantae</taxon>
        <taxon>Chlorophyta</taxon>
        <taxon>core chlorophytes</taxon>
        <taxon>Chlorophyceae</taxon>
        <taxon>CS clade</taxon>
        <taxon>Chlamydomonadales</taxon>
        <taxon>Dunaliellaceae</taxon>
        <taxon>Dunaliella</taxon>
    </lineage>
</organism>
<evidence type="ECO:0000256" key="1">
    <source>
        <dbReference type="ARBA" id="ARBA00004430"/>
    </source>
</evidence>
<protein>
    <recommendedName>
        <fullName evidence="4">F-box domain-containing protein</fullName>
    </recommendedName>
</protein>
<evidence type="ECO:0000313" key="3">
    <source>
        <dbReference type="Proteomes" id="UP000815325"/>
    </source>
</evidence>
<name>A0ABQ7GF51_DUNSA</name>
<proteinExistence type="predicted"/>
<evidence type="ECO:0008006" key="4">
    <source>
        <dbReference type="Google" id="ProtNLM"/>
    </source>
</evidence>
<comment type="caution">
    <text evidence="2">The sequence shown here is derived from an EMBL/GenBank/DDBJ whole genome shotgun (WGS) entry which is preliminary data.</text>
</comment>
<dbReference type="Proteomes" id="UP000815325">
    <property type="component" value="Unassembled WGS sequence"/>
</dbReference>
<dbReference type="InterPro" id="IPR032675">
    <property type="entry name" value="LRR_dom_sf"/>
</dbReference>
<accession>A0ABQ7GF51</accession>
<sequence length="532" mass="59283">MASARAPSSRLLALPDPLLGLIFEELEDGVDRMAFMHTCKHLHNNQECLSKITRVTLFLDKSEHGSIHKQLSTVIPGSAITFMVICSFLCSAMCVDQRITFRSPAALPLMAAFSRSQHQRLLHQIKGLELDEMCAIKDAPNIRAFVHCLRECMPDMKHLTVGSVAEESAMPLLSELPQLQLNSLNLTITADDLSLPGTGCLSQSDFFVPGQLQTLQHLIIHVQNFSSNFAPFTNLSCLQSFCVFVDFKFRWGGDEGNSFAGAVGLNSFLACVPNLTYLRLPCLSETRSSESVRCIWLEECDMVELPTRATMPPLMHLDVFHLSHDPGRSQAQLEDALDGLANISLDCEHFRLTSDARRCSCAGFLHALSSRGFIFASVKGLMCTNTYIRSGDLSQLAACFPNVEGLFLKDCCFVPANVISEICDFSVLQSCTIRGIDEVFDEEVELEEVVEEDACSFGNFCEGLEDACAAAQAKRHSSLPPLHIELINFTDTYFREHIFDTVERVYARIHESEEDVKVWLGSSTDYDDYYYS</sequence>
<dbReference type="Gene3D" id="3.80.10.10">
    <property type="entry name" value="Ribonuclease Inhibitor"/>
    <property type="match status" value="1"/>
</dbReference>
<dbReference type="SUPFAM" id="SSF52047">
    <property type="entry name" value="RNI-like"/>
    <property type="match status" value="1"/>
</dbReference>